<dbReference type="Gene3D" id="3.40.50.150">
    <property type="entry name" value="Vaccinia Virus protein VP39"/>
    <property type="match status" value="1"/>
</dbReference>
<dbReference type="GO" id="GO:0004312">
    <property type="term" value="F:fatty acid synthase activity"/>
    <property type="evidence" value="ECO:0007669"/>
    <property type="project" value="TreeGrafter"/>
</dbReference>
<dbReference type="SUPFAM" id="SSF55048">
    <property type="entry name" value="Probable ACP-binding domain of malonyl-CoA ACP transacylase"/>
    <property type="match status" value="1"/>
</dbReference>
<accession>A0AAI8YJ69</accession>
<organism evidence="7 8">
    <name type="scientific">Anthostomella pinea</name>
    <dbReference type="NCBI Taxonomy" id="933095"/>
    <lineage>
        <taxon>Eukaryota</taxon>
        <taxon>Fungi</taxon>
        <taxon>Dikarya</taxon>
        <taxon>Ascomycota</taxon>
        <taxon>Pezizomycotina</taxon>
        <taxon>Sordariomycetes</taxon>
        <taxon>Xylariomycetidae</taxon>
        <taxon>Xylariales</taxon>
        <taxon>Xylariaceae</taxon>
        <taxon>Anthostomella</taxon>
    </lineage>
</organism>
<keyword evidence="4" id="KW-0012">Acyltransferase</keyword>
<reference evidence="7" key="1">
    <citation type="submission" date="2023-10" db="EMBL/GenBank/DDBJ databases">
        <authorList>
            <person name="Hackl T."/>
        </authorList>
    </citation>
    <scope>NUCLEOTIDE SEQUENCE</scope>
</reference>
<dbReference type="InterPro" id="IPR016039">
    <property type="entry name" value="Thiolase-like"/>
</dbReference>
<dbReference type="InterPro" id="IPR020807">
    <property type="entry name" value="PKS_DH"/>
</dbReference>
<dbReference type="InterPro" id="IPR050091">
    <property type="entry name" value="PKS_NRPS_Biosynth_Enz"/>
</dbReference>
<dbReference type="InterPro" id="IPR042104">
    <property type="entry name" value="PKS_dehydratase_sf"/>
</dbReference>
<dbReference type="InterPro" id="IPR032821">
    <property type="entry name" value="PKS_assoc"/>
</dbReference>
<dbReference type="Pfam" id="PF00698">
    <property type="entry name" value="Acyl_transf_1"/>
    <property type="match status" value="1"/>
</dbReference>
<dbReference type="SUPFAM" id="SSF52151">
    <property type="entry name" value="FabD/lysophospholipase-like"/>
    <property type="match status" value="1"/>
</dbReference>
<dbReference type="Pfam" id="PF21089">
    <property type="entry name" value="PKS_DH_N"/>
    <property type="match status" value="1"/>
</dbReference>
<sequence>MYASLCYTGFKSAPQSGIIPPNALFEKINADIDVDFYHTAIPTENIAWPTKGLRRVSVNSFGFGGSNTHVVLDNAYHYLRDRELIGNNCTVPGATVQTPTIADEVGHTSGTVSHIKANGINGMNGASKANGTNGHHIGTNGTNGNLNGTSEANGACGYNSTNGTNGTPNTNGAVNGSHHSNTQASLLVFSAANEKGLERTIEGYVTFYKTQVAGHSDKLSQLAYTLAARRSSILWRTFAVATGEQQVLALGAAAMKPVRTSAEAEGWPSSSLVKVPNTPIWVLSFWNELSNTTNIDKPEYSQPLSAALQIALVELLKSFGVVPKAVIRHSSGEIAAAYAIGALSLHSACKVSFFRGQLAGGLKAKASTTGAIMSVNLPQEHVVSYLEAMDVVGLTESINIACINSPLNCTLSGTEWAIDTVREQLDKDGIFVQKLKTGVAYHSPFMSIIADEYRSQLGTLEASKSQRVGPSVPMVSSVTGRAVRSSLLTTAQYWVDNMVSPVRFTDAVQILTQDSATLKVGLGSITDLVEIGPHCVLRRPIQDTIGQAGNRKKQVRYASVLYRSKSAIQSTLELLGHLFCDGHTVSIAEANHQSPSQKPAFLVDCPEYPFDHSHVYWAESRLNRDFRLREPVSGDTLGSRFYDWNPLKPTWRNLWSVETTPWLGDHVVSDTIIYPAAGILVMAMKAVQQMADANRVVSGYYIKKAQPLIPIVKHYEKESLWSDIKIFARYDDRWTECFRASVRIQYVESDAHVDGGLERRLTNERIASQYKRATEACTEPIDSKMFYQDIAGHGIRYGDWFQLLENIRYDGDGDAKVVARVDVSTAKHQTNSLVHPAILDAAFHALRVSATKGLSTSSATRVPMRLLDSWFSASGWQQPHTSSIRYMTITSGGAEGESKEGTIYALDDNLSPLSQADPRARDRPLSVIFDSSLAETFYTDMFLSICDHRLQKILDLASHENPKLRILEVGAGTGGMTSHVLSALQQLEAQSGGLKFSNYTYTDISPTFFESAANKWQNLKERVTFKTFNLERSAEDQGLELCSYDLVVAGSVLHATTDLAATIRNVRKTLKPGGHLILLEAIAPEKVITNFVFGLAGVVELYGGLESPIAGYCRGAMGWLFW</sequence>
<protein>
    <submittedName>
        <fullName evidence="7">Uu.00g077740.m01.CDS01</fullName>
    </submittedName>
</protein>
<evidence type="ECO:0000256" key="2">
    <source>
        <dbReference type="ARBA" id="ARBA00022553"/>
    </source>
</evidence>
<dbReference type="Gene3D" id="3.40.366.10">
    <property type="entry name" value="Malonyl-Coenzyme A Acyl Carrier Protein, domain 2"/>
    <property type="match status" value="1"/>
</dbReference>
<evidence type="ECO:0000256" key="1">
    <source>
        <dbReference type="ARBA" id="ARBA00022450"/>
    </source>
</evidence>
<dbReference type="CDD" id="cd02440">
    <property type="entry name" value="AdoMet_MTases"/>
    <property type="match status" value="1"/>
</dbReference>
<evidence type="ECO:0000256" key="3">
    <source>
        <dbReference type="ARBA" id="ARBA00023268"/>
    </source>
</evidence>
<name>A0AAI8YJ69_9PEZI</name>
<dbReference type="InterPro" id="IPR016036">
    <property type="entry name" value="Malonyl_transacylase_ACP-bd"/>
</dbReference>
<proteinExistence type="predicted"/>
<dbReference type="Gene3D" id="3.10.129.110">
    <property type="entry name" value="Polyketide synthase dehydratase"/>
    <property type="match status" value="1"/>
</dbReference>
<dbReference type="InterPro" id="IPR014043">
    <property type="entry name" value="Acyl_transferase_dom"/>
</dbReference>
<dbReference type="InterPro" id="IPR001227">
    <property type="entry name" value="Ac_transferase_dom_sf"/>
</dbReference>
<dbReference type="Pfam" id="PF16197">
    <property type="entry name" value="KAsynt_C_assoc"/>
    <property type="match status" value="1"/>
</dbReference>
<feature type="active site" description="Proton donor; for dehydratase activity" evidence="5">
    <location>
        <position position="840"/>
    </location>
</feature>
<dbReference type="InterPro" id="IPR049551">
    <property type="entry name" value="PKS_DH_C"/>
</dbReference>
<dbReference type="PANTHER" id="PTHR43775:SF29">
    <property type="entry name" value="ASPERFURANONE POLYKETIDE SYNTHASE AFOG-RELATED"/>
    <property type="match status" value="1"/>
</dbReference>
<dbReference type="EMBL" id="CAUWAG010000010">
    <property type="protein sequence ID" value="CAJ2506588.1"/>
    <property type="molecule type" value="Genomic_DNA"/>
</dbReference>
<dbReference type="PANTHER" id="PTHR43775">
    <property type="entry name" value="FATTY ACID SYNTHASE"/>
    <property type="match status" value="1"/>
</dbReference>
<feature type="active site" description="Proton acceptor; for dehydratase activity" evidence="5">
    <location>
        <position position="666"/>
    </location>
</feature>
<comment type="caution">
    <text evidence="7">The sequence shown here is derived from an EMBL/GenBank/DDBJ whole genome shotgun (WGS) entry which is preliminary data.</text>
</comment>
<dbReference type="InterPro" id="IPR049900">
    <property type="entry name" value="PKS_mFAS_DH"/>
</dbReference>
<dbReference type="InterPro" id="IPR013217">
    <property type="entry name" value="Methyltransf_12"/>
</dbReference>
<dbReference type="Gene3D" id="3.40.47.10">
    <property type="match status" value="1"/>
</dbReference>
<dbReference type="GO" id="GO:0006633">
    <property type="term" value="P:fatty acid biosynthetic process"/>
    <property type="evidence" value="ECO:0007669"/>
    <property type="project" value="TreeGrafter"/>
</dbReference>
<dbReference type="SMART" id="SM00826">
    <property type="entry name" value="PKS_DH"/>
    <property type="match status" value="1"/>
</dbReference>
<dbReference type="Pfam" id="PF14765">
    <property type="entry name" value="PS-DH"/>
    <property type="match status" value="1"/>
</dbReference>
<feature type="region of interest" description="N-terminal hotdog fold" evidence="5">
    <location>
        <begin position="634"/>
        <end position="764"/>
    </location>
</feature>
<dbReference type="InterPro" id="IPR029063">
    <property type="entry name" value="SAM-dependent_MTases_sf"/>
</dbReference>
<dbReference type="SMART" id="SM00827">
    <property type="entry name" value="PKS_AT"/>
    <property type="match status" value="1"/>
</dbReference>
<keyword evidence="4" id="KW-0808">Transferase</keyword>
<dbReference type="SUPFAM" id="SSF53335">
    <property type="entry name" value="S-adenosyl-L-methionine-dependent methyltransferases"/>
    <property type="match status" value="1"/>
</dbReference>
<keyword evidence="2" id="KW-0597">Phosphoprotein</keyword>
<evidence type="ECO:0000256" key="4">
    <source>
        <dbReference type="ARBA" id="ARBA00023315"/>
    </source>
</evidence>
<evidence type="ECO:0000313" key="8">
    <source>
        <dbReference type="Proteomes" id="UP001295740"/>
    </source>
</evidence>
<dbReference type="Pfam" id="PF08242">
    <property type="entry name" value="Methyltransf_12"/>
    <property type="match status" value="1"/>
</dbReference>
<dbReference type="InterPro" id="IPR016035">
    <property type="entry name" value="Acyl_Trfase/lysoPLipase"/>
</dbReference>
<keyword evidence="1" id="KW-0596">Phosphopantetheine</keyword>
<keyword evidence="3" id="KW-0511">Multifunctional enzyme</keyword>
<feature type="region of interest" description="C-terminal hotdog fold" evidence="5">
    <location>
        <begin position="778"/>
        <end position="934"/>
    </location>
</feature>
<feature type="domain" description="PKS/mFAS DH" evidence="6">
    <location>
        <begin position="634"/>
        <end position="934"/>
    </location>
</feature>
<dbReference type="PROSITE" id="PS52019">
    <property type="entry name" value="PKS_MFAS_DH"/>
    <property type="match status" value="1"/>
</dbReference>
<gene>
    <name evidence="7" type="ORF">KHLLAP_LOCUS7056</name>
</gene>
<dbReference type="AlphaFoldDB" id="A0AAI8YJ69"/>
<keyword evidence="8" id="KW-1185">Reference proteome</keyword>
<dbReference type="Gene3D" id="3.30.70.3290">
    <property type="match status" value="1"/>
</dbReference>
<evidence type="ECO:0000256" key="5">
    <source>
        <dbReference type="PROSITE-ProRule" id="PRU01363"/>
    </source>
</evidence>
<dbReference type="SUPFAM" id="SSF53901">
    <property type="entry name" value="Thiolase-like"/>
    <property type="match status" value="1"/>
</dbReference>
<evidence type="ECO:0000259" key="6">
    <source>
        <dbReference type="PROSITE" id="PS52019"/>
    </source>
</evidence>
<dbReference type="GO" id="GO:0044550">
    <property type="term" value="P:secondary metabolite biosynthetic process"/>
    <property type="evidence" value="ECO:0007669"/>
    <property type="project" value="TreeGrafter"/>
</dbReference>
<evidence type="ECO:0000313" key="7">
    <source>
        <dbReference type="EMBL" id="CAJ2506588.1"/>
    </source>
</evidence>
<dbReference type="InterPro" id="IPR049552">
    <property type="entry name" value="PKS_DH_N"/>
</dbReference>
<dbReference type="Proteomes" id="UP001295740">
    <property type="component" value="Unassembled WGS sequence"/>
</dbReference>